<keyword evidence="9" id="KW-1185">Reference proteome</keyword>
<keyword evidence="2" id="KW-0805">Transcription regulation</keyword>
<dbReference type="EMBL" id="BAABME010011613">
    <property type="protein sequence ID" value="GAA0184034.1"/>
    <property type="molecule type" value="Genomic_DNA"/>
</dbReference>
<dbReference type="GO" id="GO:0006879">
    <property type="term" value="P:intracellular iron ion homeostasis"/>
    <property type="evidence" value="ECO:0007669"/>
    <property type="project" value="InterPro"/>
</dbReference>
<feature type="compositionally biased region" description="Low complexity" evidence="6">
    <location>
        <begin position="252"/>
        <end position="274"/>
    </location>
</feature>
<evidence type="ECO:0000256" key="4">
    <source>
        <dbReference type="ARBA" id="ARBA00023163"/>
    </source>
</evidence>
<feature type="region of interest" description="Disordered" evidence="6">
    <location>
        <begin position="189"/>
        <end position="283"/>
    </location>
</feature>
<organism evidence="8 9">
    <name type="scientific">Lithospermum erythrorhizon</name>
    <name type="common">Purple gromwell</name>
    <name type="synonym">Lithospermum officinale var. erythrorhizon</name>
    <dbReference type="NCBI Taxonomy" id="34254"/>
    <lineage>
        <taxon>Eukaryota</taxon>
        <taxon>Viridiplantae</taxon>
        <taxon>Streptophyta</taxon>
        <taxon>Embryophyta</taxon>
        <taxon>Tracheophyta</taxon>
        <taxon>Spermatophyta</taxon>
        <taxon>Magnoliopsida</taxon>
        <taxon>eudicotyledons</taxon>
        <taxon>Gunneridae</taxon>
        <taxon>Pentapetalae</taxon>
        <taxon>asterids</taxon>
        <taxon>lamiids</taxon>
        <taxon>Boraginales</taxon>
        <taxon>Boraginaceae</taxon>
        <taxon>Boraginoideae</taxon>
        <taxon>Lithospermeae</taxon>
        <taxon>Lithospermum</taxon>
    </lineage>
</organism>
<dbReference type="InterPro" id="IPR036638">
    <property type="entry name" value="HLH_DNA-bd_sf"/>
</dbReference>
<proteinExistence type="predicted"/>
<dbReference type="Gene3D" id="4.10.280.10">
    <property type="entry name" value="Helix-loop-helix DNA-binding domain"/>
    <property type="match status" value="1"/>
</dbReference>
<feature type="domain" description="BHLH" evidence="7">
    <location>
        <begin position="11"/>
        <end position="61"/>
    </location>
</feature>
<feature type="region of interest" description="Disordered" evidence="6">
    <location>
        <begin position="72"/>
        <end position="98"/>
    </location>
</feature>
<comment type="subcellular location">
    <subcellularLocation>
        <location evidence="1">Nucleus</location>
    </subcellularLocation>
</comment>
<dbReference type="PROSITE" id="PS50888">
    <property type="entry name" value="BHLH"/>
    <property type="match status" value="1"/>
</dbReference>
<evidence type="ECO:0000256" key="3">
    <source>
        <dbReference type="ARBA" id="ARBA00023125"/>
    </source>
</evidence>
<evidence type="ECO:0000256" key="5">
    <source>
        <dbReference type="ARBA" id="ARBA00023242"/>
    </source>
</evidence>
<sequence>MEAEIIDSVAARKIQKADREKLRRGRLNEHFSELGSRLDPDRPKNDKASILTDTIQMLKDLTAEVTRLKAEHTALTEESRELSQEKNDLREEKSSLKSDIESLHGEYQQRMRSMNPWMDHSMVMHPPYTYSLPMPVATGPMPMHQSMQAYQFVPNLCPTFVPFMAPTPLIEQPPTPHESSVMQIGDASHVSSKQNPRYKSSDQGNSISEKTEDSSPVATDLELKTPGSTSEQDLPPGQRKGKKLFRKDKSSTNDSSSSKCSSSPHSVQDVSSNSVLGGTRTDN</sequence>
<dbReference type="CDD" id="cd11446">
    <property type="entry name" value="bHLH_AtILR3_like"/>
    <property type="match status" value="1"/>
</dbReference>
<accession>A0AAV3RSQ9</accession>
<dbReference type="InterPro" id="IPR057075">
    <property type="entry name" value="bHLH_IRO3"/>
</dbReference>
<dbReference type="PANTHER" id="PTHR47001">
    <property type="entry name" value="TRANSCRIPTION FACTOR BHLH121"/>
    <property type="match status" value="1"/>
</dbReference>
<dbReference type="GO" id="GO:0003700">
    <property type="term" value="F:DNA-binding transcription factor activity"/>
    <property type="evidence" value="ECO:0007669"/>
    <property type="project" value="InterPro"/>
</dbReference>
<evidence type="ECO:0000256" key="1">
    <source>
        <dbReference type="ARBA" id="ARBA00004123"/>
    </source>
</evidence>
<dbReference type="SMART" id="SM00353">
    <property type="entry name" value="HLH"/>
    <property type="match status" value="1"/>
</dbReference>
<dbReference type="Pfam" id="PF23177">
    <property type="entry name" value="bHLH_IRO3"/>
    <property type="match status" value="1"/>
</dbReference>
<evidence type="ECO:0000256" key="6">
    <source>
        <dbReference type="SAM" id="MobiDB-lite"/>
    </source>
</evidence>
<comment type="caution">
    <text evidence="8">The sequence shown here is derived from an EMBL/GenBank/DDBJ whole genome shotgun (WGS) entry which is preliminary data.</text>
</comment>
<dbReference type="GO" id="GO:0003677">
    <property type="term" value="F:DNA binding"/>
    <property type="evidence" value="ECO:0007669"/>
    <property type="project" value="UniProtKB-KW"/>
</dbReference>
<feature type="compositionally biased region" description="Polar residues" evidence="6">
    <location>
        <begin position="189"/>
        <end position="208"/>
    </location>
</feature>
<keyword evidence="3" id="KW-0238">DNA-binding</keyword>
<reference evidence="8 9" key="1">
    <citation type="submission" date="2024-01" db="EMBL/GenBank/DDBJ databases">
        <title>The complete chloroplast genome sequence of Lithospermum erythrorhizon: insights into the phylogenetic relationship among Boraginaceae species and the maternal lineages of purple gromwells.</title>
        <authorList>
            <person name="Okada T."/>
            <person name="Watanabe K."/>
        </authorList>
    </citation>
    <scope>NUCLEOTIDE SEQUENCE [LARGE SCALE GENOMIC DNA]</scope>
</reference>
<dbReference type="GO" id="GO:0046983">
    <property type="term" value="F:protein dimerization activity"/>
    <property type="evidence" value="ECO:0007669"/>
    <property type="project" value="InterPro"/>
</dbReference>
<dbReference type="Gene3D" id="1.20.5.1000">
    <property type="entry name" value="arf6 gtpase in complex with a specific effector, jip4"/>
    <property type="match status" value="1"/>
</dbReference>
<gene>
    <name evidence="8" type="ORF">LIER_31347</name>
</gene>
<dbReference type="InterPro" id="IPR011598">
    <property type="entry name" value="bHLH_dom"/>
</dbReference>
<keyword evidence="4" id="KW-0804">Transcription</keyword>
<dbReference type="Proteomes" id="UP001454036">
    <property type="component" value="Unassembled WGS sequence"/>
</dbReference>
<keyword evidence="5" id="KW-0539">Nucleus</keyword>
<dbReference type="AlphaFoldDB" id="A0AAV3RSQ9"/>
<dbReference type="InterPro" id="IPR044579">
    <property type="entry name" value="bHLH11/121"/>
</dbReference>
<evidence type="ECO:0000313" key="9">
    <source>
        <dbReference type="Proteomes" id="UP001454036"/>
    </source>
</evidence>
<dbReference type="GO" id="GO:0005634">
    <property type="term" value="C:nucleus"/>
    <property type="evidence" value="ECO:0007669"/>
    <property type="project" value="UniProtKB-SubCell"/>
</dbReference>
<protein>
    <submittedName>
        <fullName evidence="8">Basic helix-loop-helix transcription factor</fullName>
    </submittedName>
</protein>
<name>A0AAV3RSQ9_LITER</name>
<evidence type="ECO:0000259" key="7">
    <source>
        <dbReference type="PROSITE" id="PS50888"/>
    </source>
</evidence>
<dbReference type="SUPFAM" id="SSF47459">
    <property type="entry name" value="HLH, helix-loop-helix DNA-binding domain"/>
    <property type="match status" value="1"/>
</dbReference>
<evidence type="ECO:0000313" key="8">
    <source>
        <dbReference type="EMBL" id="GAA0184034.1"/>
    </source>
</evidence>
<dbReference type="PANTHER" id="PTHR47001:SF1">
    <property type="entry name" value="TRANSCRIPTION FACTOR BHLH11"/>
    <property type="match status" value="1"/>
</dbReference>
<evidence type="ECO:0000256" key="2">
    <source>
        <dbReference type="ARBA" id="ARBA00023015"/>
    </source>
</evidence>